<evidence type="ECO:0000259" key="7">
    <source>
        <dbReference type="Pfam" id="PF02771"/>
    </source>
</evidence>
<dbReference type="EMBL" id="CP114014">
    <property type="protein sequence ID" value="XAY07364.1"/>
    <property type="molecule type" value="Genomic_DNA"/>
</dbReference>
<dbReference type="InterPro" id="IPR013786">
    <property type="entry name" value="AcylCoA_DH/ox_N"/>
</dbReference>
<dbReference type="SUPFAM" id="SSF56645">
    <property type="entry name" value="Acyl-CoA dehydrogenase NM domain-like"/>
    <property type="match status" value="1"/>
</dbReference>
<dbReference type="Gene3D" id="1.20.140.10">
    <property type="entry name" value="Butyryl-CoA Dehydrogenase, subunit A, domain 3"/>
    <property type="match status" value="1"/>
</dbReference>
<dbReference type="InterPro" id="IPR009100">
    <property type="entry name" value="AcylCoA_DH/oxidase_NM_dom_sf"/>
</dbReference>
<keyword evidence="3" id="KW-0285">Flavoprotein</keyword>
<evidence type="ECO:0000256" key="2">
    <source>
        <dbReference type="ARBA" id="ARBA00009347"/>
    </source>
</evidence>
<dbReference type="Pfam" id="PF02771">
    <property type="entry name" value="Acyl-CoA_dh_N"/>
    <property type="match status" value="1"/>
</dbReference>
<evidence type="ECO:0000256" key="4">
    <source>
        <dbReference type="ARBA" id="ARBA00022827"/>
    </source>
</evidence>
<dbReference type="InterPro" id="IPR050741">
    <property type="entry name" value="Acyl-CoA_dehydrogenase"/>
</dbReference>
<dbReference type="Pfam" id="PF00441">
    <property type="entry name" value="Acyl-CoA_dh_1"/>
    <property type="match status" value="1"/>
</dbReference>
<dbReference type="GO" id="GO:0033539">
    <property type="term" value="P:fatty acid beta-oxidation using acyl-CoA dehydrogenase"/>
    <property type="evidence" value="ECO:0007669"/>
    <property type="project" value="TreeGrafter"/>
</dbReference>
<dbReference type="InterPro" id="IPR037069">
    <property type="entry name" value="AcylCoA_DH/ox_N_sf"/>
</dbReference>
<feature type="domain" description="Acyl-CoA dehydrogenase/oxidase N-terminal" evidence="7">
    <location>
        <begin position="17"/>
        <end position="129"/>
    </location>
</feature>
<accession>A0AAU7B0C6</accession>
<evidence type="ECO:0000259" key="6">
    <source>
        <dbReference type="Pfam" id="PF00441"/>
    </source>
</evidence>
<name>A0AAU7B0C6_9ACTN</name>
<gene>
    <name evidence="8" type="ORF">DSM112329_04245</name>
</gene>
<dbReference type="PANTHER" id="PTHR48083:SF20">
    <property type="entry name" value="LONG-CHAIN SPECIFIC ACYL-COA DEHYDROGENASE, MITOCHONDRIAL"/>
    <property type="match status" value="1"/>
</dbReference>
<dbReference type="GO" id="GO:0050660">
    <property type="term" value="F:flavin adenine dinucleotide binding"/>
    <property type="evidence" value="ECO:0007669"/>
    <property type="project" value="InterPro"/>
</dbReference>
<organism evidence="8">
    <name type="scientific">Paraconexibacter sp. AEG42_29</name>
    <dbReference type="NCBI Taxonomy" id="2997339"/>
    <lineage>
        <taxon>Bacteria</taxon>
        <taxon>Bacillati</taxon>
        <taxon>Actinomycetota</taxon>
        <taxon>Thermoleophilia</taxon>
        <taxon>Solirubrobacterales</taxon>
        <taxon>Paraconexibacteraceae</taxon>
        <taxon>Paraconexibacter</taxon>
    </lineage>
</organism>
<dbReference type="GO" id="GO:0003995">
    <property type="term" value="F:acyl-CoA dehydrogenase activity"/>
    <property type="evidence" value="ECO:0007669"/>
    <property type="project" value="TreeGrafter"/>
</dbReference>
<dbReference type="InterPro" id="IPR036250">
    <property type="entry name" value="AcylCo_DH-like_C"/>
</dbReference>
<dbReference type="AlphaFoldDB" id="A0AAU7B0C6"/>
<dbReference type="InterPro" id="IPR046373">
    <property type="entry name" value="Acyl-CoA_Oxase/DH_mid-dom_sf"/>
</dbReference>
<evidence type="ECO:0000256" key="3">
    <source>
        <dbReference type="ARBA" id="ARBA00022630"/>
    </source>
</evidence>
<comment type="similarity">
    <text evidence="2">Belongs to the acyl-CoA dehydrogenase family.</text>
</comment>
<dbReference type="KEGG" id="parq:DSM112329_04245"/>
<reference evidence="8" key="1">
    <citation type="submission" date="2022-12" db="EMBL/GenBank/DDBJ databases">
        <title>Paraconexibacter alkalitolerans sp. nov. and Baekduia alba sp. nov., isolated from soil and emended description of the genera Paraconexibacter (Chun et al., 2020) and Baekduia (An et al., 2020).</title>
        <authorList>
            <person name="Vieira S."/>
            <person name="Huber K.J."/>
            <person name="Geppert A."/>
            <person name="Wolf J."/>
            <person name="Neumann-Schaal M."/>
            <person name="Muesken M."/>
            <person name="Overmann J."/>
        </authorList>
    </citation>
    <scope>NUCLEOTIDE SEQUENCE</scope>
    <source>
        <strain evidence="8">AEG42_29</strain>
    </source>
</reference>
<proteinExistence type="inferred from homology"/>
<keyword evidence="5 8" id="KW-0560">Oxidoreductase</keyword>
<dbReference type="GO" id="GO:0005737">
    <property type="term" value="C:cytoplasm"/>
    <property type="evidence" value="ECO:0007669"/>
    <property type="project" value="TreeGrafter"/>
</dbReference>
<feature type="domain" description="Acyl-CoA dehydrogenase/oxidase C-terminal" evidence="6">
    <location>
        <begin position="228"/>
        <end position="369"/>
    </location>
</feature>
<dbReference type="InterPro" id="IPR009075">
    <property type="entry name" value="AcylCo_DH/oxidase_C"/>
</dbReference>
<evidence type="ECO:0000313" key="8">
    <source>
        <dbReference type="EMBL" id="XAY07364.1"/>
    </source>
</evidence>
<dbReference type="Gene3D" id="2.40.110.10">
    <property type="entry name" value="Butyryl-CoA Dehydrogenase, subunit A, domain 2"/>
    <property type="match status" value="1"/>
</dbReference>
<dbReference type="RefSeq" id="WP_354698560.1">
    <property type="nucleotide sequence ID" value="NZ_CP114014.1"/>
</dbReference>
<dbReference type="EC" id="1.3.99.-" evidence="8"/>
<dbReference type="SUPFAM" id="SSF47203">
    <property type="entry name" value="Acyl-CoA dehydrogenase C-terminal domain-like"/>
    <property type="match status" value="1"/>
</dbReference>
<dbReference type="Gene3D" id="1.10.540.10">
    <property type="entry name" value="Acyl-CoA dehydrogenase/oxidase, N-terminal domain"/>
    <property type="match status" value="1"/>
</dbReference>
<keyword evidence="4" id="KW-0274">FAD</keyword>
<protein>
    <submittedName>
        <fullName evidence="8">Acyl-CoA dehydrogenase fadE25</fullName>
        <ecNumber evidence="8">1.3.99.-</ecNumber>
    </submittedName>
</protein>
<sequence>MAPIAAARTAGRQHFDDEHETYRESFRTHLERTVLGASEAWDEAGRIPDAVIRAAAEHGFVGVGVPEDMGGLGVDDVRYPAIIVEEAMHALVPAFALVLIAHDDIPTRALRAGTPDSRRAAWLERVVTAELRATSALHSRIRAASSGDGLVLDGIARMVVGGIDAGLLILLVTTDEGPRIVALERDASGLSVTPSAPPLGLRAAGFADVTLDDVHVQADGILIDADVEELLTVERLLLAAAAAAGARAALGLTIDYVRDRRAFGAPIGSFQNTRQALGRVAAELDGAESVVDGCLGDHRHGRVTAGRAAAAKLLATSVHGRAVDAGVQFHGGYGYMVEYAIAPAFIDARFLSLHGGSDQELAEAVAANLGLG</sequence>
<evidence type="ECO:0000256" key="1">
    <source>
        <dbReference type="ARBA" id="ARBA00001974"/>
    </source>
</evidence>
<dbReference type="PANTHER" id="PTHR48083">
    <property type="entry name" value="MEDIUM-CHAIN SPECIFIC ACYL-COA DEHYDROGENASE, MITOCHONDRIAL-RELATED"/>
    <property type="match status" value="1"/>
</dbReference>
<evidence type="ECO:0000256" key="5">
    <source>
        <dbReference type="ARBA" id="ARBA00023002"/>
    </source>
</evidence>
<comment type="cofactor">
    <cofactor evidence="1">
        <name>FAD</name>
        <dbReference type="ChEBI" id="CHEBI:57692"/>
    </cofactor>
</comment>